<evidence type="ECO:0000259" key="13">
    <source>
        <dbReference type="PROSITE" id="PS51371"/>
    </source>
</evidence>
<organism evidence="14 15">
    <name type="scientific">Humibacter ginsenosidimutans</name>
    <dbReference type="NCBI Taxonomy" id="2599293"/>
    <lineage>
        <taxon>Bacteria</taxon>
        <taxon>Bacillati</taxon>
        <taxon>Actinomycetota</taxon>
        <taxon>Actinomycetes</taxon>
        <taxon>Micrococcales</taxon>
        <taxon>Microbacteriaceae</taxon>
        <taxon>Humibacter</taxon>
    </lineage>
</organism>
<dbReference type="Gene3D" id="1.10.3080.10">
    <property type="entry name" value="Clc chloride channel"/>
    <property type="match status" value="1"/>
</dbReference>
<gene>
    <name evidence="14" type="ORF">FPZ11_12500</name>
</gene>
<feature type="transmembrane region" description="Helical" evidence="11">
    <location>
        <begin position="424"/>
        <end position="443"/>
    </location>
</feature>
<dbReference type="RefSeq" id="WP_146321376.1">
    <property type="nucleotide sequence ID" value="NZ_CP042305.1"/>
</dbReference>
<evidence type="ECO:0000256" key="9">
    <source>
        <dbReference type="ARBA" id="ARBA00023303"/>
    </source>
</evidence>
<feature type="transmembrane region" description="Helical" evidence="11">
    <location>
        <begin position="253"/>
        <end position="275"/>
    </location>
</feature>
<feature type="transmembrane region" description="Helical" evidence="11">
    <location>
        <begin position="213"/>
        <end position="232"/>
    </location>
</feature>
<dbReference type="GO" id="GO:0034707">
    <property type="term" value="C:chloride channel complex"/>
    <property type="evidence" value="ECO:0007669"/>
    <property type="project" value="UniProtKB-KW"/>
</dbReference>
<keyword evidence="9" id="KW-0407">Ion channel</keyword>
<dbReference type="Proteomes" id="UP000320216">
    <property type="component" value="Chromosome"/>
</dbReference>
<evidence type="ECO:0000256" key="3">
    <source>
        <dbReference type="ARBA" id="ARBA00022692"/>
    </source>
</evidence>
<feature type="transmembrane region" description="Helical" evidence="11">
    <location>
        <begin position="78"/>
        <end position="100"/>
    </location>
</feature>
<evidence type="ECO:0000313" key="14">
    <source>
        <dbReference type="EMBL" id="QDZ15467.1"/>
    </source>
</evidence>
<comment type="subcellular location">
    <subcellularLocation>
        <location evidence="1">Membrane</location>
        <topology evidence="1">Multi-pass membrane protein</topology>
    </subcellularLocation>
</comment>
<dbReference type="OrthoDB" id="9767361at2"/>
<keyword evidence="6 11" id="KW-0472">Membrane</keyword>
<evidence type="ECO:0000256" key="1">
    <source>
        <dbReference type="ARBA" id="ARBA00004141"/>
    </source>
</evidence>
<evidence type="ECO:0000256" key="6">
    <source>
        <dbReference type="ARBA" id="ARBA00023136"/>
    </source>
</evidence>
<feature type="transmembrane region" description="Helical" evidence="11">
    <location>
        <begin position="295"/>
        <end position="315"/>
    </location>
</feature>
<dbReference type="InterPro" id="IPR000644">
    <property type="entry name" value="CBS_dom"/>
</dbReference>
<evidence type="ECO:0000259" key="12">
    <source>
        <dbReference type="PROSITE" id="PS51202"/>
    </source>
</evidence>
<evidence type="ECO:0000256" key="7">
    <source>
        <dbReference type="ARBA" id="ARBA00023173"/>
    </source>
</evidence>
<keyword evidence="5" id="KW-0406">Ion transport</keyword>
<dbReference type="EMBL" id="CP042305">
    <property type="protein sequence ID" value="QDZ15467.1"/>
    <property type="molecule type" value="Genomic_DNA"/>
</dbReference>
<protein>
    <submittedName>
        <fullName evidence="14">Chloride channel protein</fullName>
    </submittedName>
</protein>
<dbReference type="InterPro" id="IPR036721">
    <property type="entry name" value="RCK_C_sf"/>
</dbReference>
<proteinExistence type="predicted"/>
<keyword evidence="15" id="KW-1185">Reference proteome</keyword>
<dbReference type="PRINTS" id="PR00762">
    <property type="entry name" value="CLCHANNEL"/>
</dbReference>
<dbReference type="PANTHER" id="PTHR43427:SF6">
    <property type="entry name" value="CHLORIDE CHANNEL PROTEIN CLC-E"/>
    <property type="match status" value="1"/>
</dbReference>
<dbReference type="SUPFAM" id="SSF81340">
    <property type="entry name" value="Clc chloride channel"/>
    <property type="match status" value="1"/>
</dbReference>
<feature type="transmembrane region" description="Helical" evidence="11">
    <location>
        <begin position="28"/>
        <end position="58"/>
    </location>
</feature>
<dbReference type="Gene3D" id="3.30.70.1450">
    <property type="entry name" value="Regulator of K+ conductance, C-terminal domain"/>
    <property type="match status" value="1"/>
</dbReference>
<evidence type="ECO:0000256" key="8">
    <source>
        <dbReference type="ARBA" id="ARBA00023214"/>
    </source>
</evidence>
<evidence type="ECO:0000256" key="11">
    <source>
        <dbReference type="SAM" id="Phobius"/>
    </source>
</evidence>
<evidence type="ECO:0000313" key="15">
    <source>
        <dbReference type="Proteomes" id="UP000320216"/>
    </source>
</evidence>
<evidence type="ECO:0000256" key="5">
    <source>
        <dbReference type="ARBA" id="ARBA00023065"/>
    </source>
</evidence>
<dbReference type="Pfam" id="PF00654">
    <property type="entry name" value="Voltage_CLC"/>
    <property type="match status" value="1"/>
</dbReference>
<dbReference type="KEGG" id="huw:FPZ11_12500"/>
<reference evidence="14 15" key="1">
    <citation type="submission" date="2019-07" db="EMBL/GenBank/DDBJ databases">
        <title>Full genome sequence of Humibacter sp. WJ7-1.</title>
        <authorList>
            <person name="Im W.-T."/>
        </authorList>
    </citation>
    <scope>NUCLEOTIDE SEQUENCE [LARGE SCALE GENOMIC DNA]</scope>
    <source>
        <strain evidence="14 15">WJ7-1</strain>
    </source>
</reference>
<name>A0A5B8M4F0_9MICO</name>
<accession>A0A5B8M4F0</accession>
<dbReference type="InterPro" id="IPR014743">
    <property type="entry name" value="Cl-channel_core"/>
</dbReference>
<dbReference type="GO" id="GO:0005254">
    <property type="term" value="F:chloride channel activity"/>
    <property type="evidence" value="ECO:0007669"/>
    <property type="project" value="UniProtKB-KW"/>
</dbReference>
<keyword evidence="7" id="KW-0869">Chloride channel</keyword>
<dbReference type="GO" id="GO:0006813">
    <property type="term" value="P:potassium ion transport"/>
    <property type="evidence" value="ECO:0007669"/>
    <property type="project" value="InterPro"/>
</dbReference>
<feature type="transmembrane region" description="Helical" evidence="11">
    <location>
        <begin position="386"/>
        <end position="404"/>
    </location>
</feature>
<sequence length="662" mass="69392">MTETVPASSGPITRFTDRVAAALRGSRAGLFVIAVVVGLGAGLGAVVFRYLVSFFTWVFTGQAEFGQGGWVGSSHLPWLGLAFFVVIPVVGGLLYGPLVYRFAREARGHGVPEVMVAVAENGGRIRPQVSVVKALASALTIGTGGSVGREGPIVQIGSALASSLGQWIRMPENRMRILVACGAGGGIAATFNAPITGVFFGVEIILREMSVDALFAVMLSAMVADAVAIPFLGNEHLLSGFPAGIVLHDPRNYLLIAVLAVIAALIGLLFKTVLYALEDLADRLWKGRPEWLRPAVGGLVLGLVLLALPQLYGVGYPVMFKTVAGDYALWFLLILAAGKILATSVSLAIGGSGGVFAPSLFIGVTSGMAFGMVVDHLFGPGAGSPALYAVVAMGAVFTSAARAPLTSFASVVEMTGDFTLTLPVMLAVAIATAVSRGISYGTIYTTKLLRRGQDIDRAAPWRAFADLTAAQVMRPLRIPIDLGARRAAEAETPSIVDAAASALPGTVTHVRDPQAVFATESITDVLRQLDEYGRDGLPVLSDDGRHIEGWITNHSAIQTITRELGRHVVTPSTKAFTGGAGDRAPAGPATPLTGYQLLEITIPRGSSALGKKLGSITWPPHHLPVSYVRGPQLRQPDPEITIAVGDRINLLTRGTTEKEKAS</sequence>
<dbReference type="PROSITE" id="PS51371">
    <property type="entry name" value="CBS"/>
    <property type="match status" value="1"/>
</dbReference>
<dbReference type="InterPro" id="IPR050368">
    <property type="entry name" value="ClC-type_chloride_channel"/>
</dbReference>
<keyword evidence="8" id="KW-0868">Chloride</keyword>
<dbReference type="PANTHER" id="PTHR43427">
    <property type="entry name" value="CHLORIDE CHANNEL PROTEIN CLC-E"/>
    <property type="match status" value="1"/>
</dbReference>
<dbReference type="InterPro" id="IPR001807">
    <property type="entry name" value="ClC"/>
</dbReference>
<dbReference type="AlphaFoldDB" id="A0A5B8M4F0"/>
<dbReference type="PROSITE" id="PS51202">
    <property type="entry name" value="RCK_C"/>
    <property type="match status" value="1"/>
</dbReference>
<evidence type="ECO:0000256" key="4">
    <source>
        <dbReference type="ARBA" id="ARBA00022989"/>
    </source>
</evidence>
<feature type="transmembrane region" description="Helical" evidence="11">
    <location>
        <begin position="355"/>
        <end position="374"/>
    </location>
</feature>
<keyword evidence="2" id="KW-0813">Transport</keyword>
<dbReference type="SUPFAM" id="SSF116726">
    <property type="entry name" value="TrkA C-terminal domain-like"/>
    <property type="match status" value="1"/>
</dbReference>
<keyword evidence="10" id="KW-0129">CBS domain</keyword>
<keyword evidence="3 11" id="KW-0812">Transmembrane</keyword>
<feature type="transmembrane region" description="Helical" evidence="11">
    <location>
        <begin position="327"/>
        <end position="349"/>
    </location>
</feature>
<evidence type="ECO:0000256" key="2">
    <source>
        <dbReference type="ARBA" id="ARBA00022448"/>
    </source>
</evidence>
<dbReference type="InterPro" id="IPR006037">
    <property type="entry name" value="RCK_C"/>
</dbReference>
<dbReference type="GO" id="GO:0008324">
    <property type="term" value="F:monoatomic cation transmembrane transporter activity"/>
    <property type="evidence" value="ECO:0007669"/>
    <property type="project" value="InterPro"/>
</dbReference>
<evidence type="ECO:0000256" key="10">
    <source>
        <dbReference type="PROSITE-ProRule" id="PRU00703"/>
    </source>
</evidence>
<feature type="domain" description="CBS" evidence="13">
    <location>
        <begin position="507"/>
        <end position="566"/>
    </location>
</feature>
<feature type="transmembrane region" description="Helical" evidence="11">
    <location>
        <begin position="177"/>
        <end position="201"/>
    </location>
</feature>
<feature type="domain" description="RCK C-terminal" evidence="12">
    <location>
        <begin position="584"/>
        <end position="662"/>
    </location>
</feature>
<dbReference type="CDD" id="cd00400">
    <property type="entry name" value="Voltage_gated_ClC"/>
    <property type="match status" value="1"/>
</dbReference>
<keyword evidence="4 11" id="KW-1133">Transmembrane helix</keyword>